<feature type="binding site" evidence="2">
    <location>
        <position position="26"/>
    </location>
    <ligand>
        <name>Mg(2+)</name>
        <dbReference type="ChEBI" id="CHEBI:18420"/>
        <label>3</label>
    </ligand>
</feature>
<feature type="domain" description="PurM-like C-terminal" evidence="4">
    <location>
        <begin position="169"/>
        <end position="284"/>
    </location>
</feature>
<dbReference type="AlphaFoldDB" id="A0A517TWR6"/>
<evidence type="ECO:0000313" key="6">
    <source>
        <dbReference type="Proteomes" id="UP000317909"/>
    </source>
</evidence>
<dbReference type="EC" id="2.7.4.16" evidence="2"/>
<keyword evidence="2 5" id="KW-0808">Transferase</keyword>
<comment type="pathway">
    <text evidence="2">Cofactor biosynthesis; thiamine diphosphate biosynthesis; thiamine diphosphate from thiamine phosphate: step 1/1.</text>
</comment>
<proteinExistence type="inferred from homology"/>
<evidence type="ECO:0000259" key="3">
    <source>
        <dbReference type="Pfam" id="PF00586"/>
    </source>
</evidence>
<dbReference type="SUPFAM" id="SSF56042">
    <property type="entry name" value="PurM C-terminal domain-like"/>
    <property type="match status" value="1"/>
</dbReference>
<dbReference type="KEGG" id="llh:I41_20010"/>
<dbReference type="InterPro" id="IPR010918">
    <property type="entry name" value="PurM-like_C_dom"/>
</dbReference>
<dbReference type="InterPro" id="IPR016188">
    <property type="entry name" value="PurM-like_N"/>
</dbReference>
<dbReference type="GO" id="GO:0009030">
    <property type="term" value="F:thiamine-phosphate kinase activity"/>
    <property type="evidence" value="ECO:0007669"/>
    <property type="project" value="UniProtKB-UniRule"/>
</dbReference>
<feature type="binding site" evidence="2">
    <location>
        <position position="41"/>
    </location>
    <ligand>
        <name>Mg(2+)</name>
        <dbReference type="ChEBI" id="CHEBI:18420"/>
        <label>4</label>
    </ligand>
</feature>
<feature type="binding site" evidence="2">
    <location>
        <position position="198"/>
    </location>
    <ligand>
        <name>Mg(2+)</name>
        <dbReference type="ChEBI" id="CHEBI:18420"/>
        <label>3</label>
    </ligand>
</feature>
<dbReference type="NCBIfam" id="TIGR01379">
    <property type="entry name" value="thiL"/>
    <property type="match status" value="1"/>
</dbReference>
<dbReference type="GO" id="GO:0009228">
    <property type="term" value="P:thiamine biosynthetic process"/>
    <property type="evidence" value="ECO:0007669"/>
    <property type="project" value="UniProtKB-KW"/>
</dbReference>
<dbReference type="Pfam" id="PF02769">
    <property type="entry name" value="AIRS_C"/>
    <property type="match status" value="1"/>
</dbReference>
<evidence type="ECO:0000256" key="2">
    <source>
        <dbReference type="HAMAP-Rule" id="MF_02128"/>
    </source>
</evidence>
<feature type="binding site" evidence="2">
    <location>
        <position position="42"/>
    </location>
    <ligand>
        <name>Mg(2+)</name>
        <dbReference type="ChEBI" id="CHEBI:18420"/>
        <label>1</label>
    </ligand>
</feature>
<comment type="function">
    <text evidence="2">Catalyzes the ATP-dependent phosphorylation of thiamine-monophosphate (TMP) to form thiamine-pyrophosphate (TPP), the active form of vitamin B1.</text>
</comment>
<dbReference type="OrthoDB" id="9802811at2"/>
<dbReference type="HAMAP" id="MF_02128">
    <property type="entry name" value="TMP_kinase"/>
    <property type="match status" value="1"/>
</dbReference>
<feature type="binding site" evidence="2">
    <location>
        <position position="107"/>
    </location>
    <ligand>
        <name>ATP</name>
        <dbReference type="ChEBI" id="CHEBI:30616"/>
    </ligand>
</feature>
<feature type="binding site" evidence="2">
    <location>
        <position position="50"/>
    </location>
    <ligand>
        <name>substrate</name>
    </ligand>
</feature>
<dbReference type="Pfam" id="PF00586">
    <property type="entry name" value="AIRS"/>
    <property type="match status" value="1"/>
</dbReference>
<feature type="binding site" evidence="2">
    <location>
        <position position="200"/>
    </location>
    <ligand>
        <name>ATP</name>
        <dbReference type="ChEBI" id="CHEBI:30616"/>
    </ligand>
</feature>
<evidence type="ECO:0000256" key="1">
    <source>
        <dbReference type="ARBA" id="ARBA00022977"/>
    </source>
</evidence>
<dbReference type="InterPro" id="IPR036676">
    <property type="entry name" value="PurM-like_C_sf"/>
</dbReference>
<sequence>MELELVRWLSENLPPHPLLRIGIGDDAAVLHWPTNGDLVVTTDAVTDEVDFILAETDPRLVGHKALGVNLSDLAAMAAEPVAAVVSLVLPRKGCGGRDGKQLAIELYRGMLPLAEQFNVAIAGGDTNSWDGPLAISITALGRATVHGPLTRSGARPGDYVLVTGALGGSILGRHLRVEPRVREGLLLNERYELSAGMDISDGLALDASRLAAASDCGVALRLDQIPISADAVKLSACDRATPLEHALGDGEDFELLLTAAPEVAEQIVREQPLGVPVTFIGECVTHAGLWQMGAERRLTPLDASGYRH</sequence>
<feature type="domain" description="PurM-like N-terminal" evidence="3">
    <location>
        <begin position="24"/>
        <end position="142"/>
    </location>
</feature>
<name>A0A517TWR6_9BACT</name>
<dbReference type="EMBL" id="CP036339">
    <property type="protein sequence ID" value="QDT72816.1"/>
    <property type="molecule type" value="Genomic_DNA"/>
</dbReference>
<reference evidence="5 6" key="1">
    <citation type="submission" date="2019-02" db="EMBL/GenBank/DDBJ databases">
        <title>Deep-cultivation of Planctomycetes and their phenomic and genomic characterization uncovers novel biology.</title>
        <authorList>
            <person name="Wiegand S."/>
            <person name="Jogler M."/>
            <person name="Boedeker C."/>
            <person name="Pinto D."/>
            <person name="Vollmers J."/>
            <person name="Rivas-Marin E."/>
            <person name="Kohn T."/>
            <person name="Peeters S.H."/>
            <person name="Heuer A."/>
            <person name="Rast P."/>
            <person name="Oberbeckmann S."/>
            <person name="Bunk B."/>
            <person name="Jeske O."/>
            <person name="Meyerdierks A."/>
            <person name="Storesund J.E."/>
            <person name="Kallscheuer N."/>
            <person name="Luecker S."/>
            <person name="Lage O.M."/>
            <person name="Pohl T."/>
            <person name="Merkel B.J."/>
            <person name="Hornburger P."/>
            <person name="Mueller R.-W."/>
            <person name="Bruemmer F."/>
            <person name="Labrenz M."/>
            <person name="Spormann A.M."/>
            <person name="Op den Camp H."/>
            <person name="Overmann J."/>
            <person name="Amann R."/>
            <person name="Jetten M.S.M."/>
            <person name="Mascher T."/>
            <person name="Medema M.H."/>
            <person name="Devos D.P."/>
            <person name="Kaster A.-K."/>
            <person name="Ovreas L."/>
            <person name="Rohde M."/>
            <person name="Galperin M.Y."/>
            <person name="Jogler C."/>
        </authorList>
    </citation>
    <scope>NUCLEOTIDE SEQUENCE [LARGE SCALE GENOMIC DNA]</scope>
    <source>
        <strain evidence="5 6">I41</strain>
    </source>
</reference>
<keyword evidence="2" id="KW-0460">Magnesium</keyword>
<keyword evidence="2 5" id="KW-0418">Kinase</keyword>
<evidence type="ECO:0000259" key="4">
    <source>
        <dbReference type="Pfam" id="PF02769"/>
    </source>
</evidence>
<comment type="similarity">
    <text evidence="2">Belongs to the thiamine-monophosphate kinase family.</text>
</comment>
<feature type="binding site" evidence="2">
    <location>
        <position position="72"/>
    </location>
    <ligand>
        <name>Mg(2+)</name>
        <dbReference type="ChEBI" id="CHEBI:18420"/>
        <label>4</label>
    </ligand>
</feature>
<feature type="binding site" evidence="2">
    <location>
        <position position="72"/>
    </location>
    <ligand>
        <name>Mg(2+)</name>
        <dbReference type="ChEBI" id="CHEBI:18420"/>
        <label>2</label>
    </ligand>
</feature>
<dbReference type="SUPFAM" id="SSF55326">
    <property type="entry name" value="PurM N-terminal domain-like"/>
    <property type="match status" value="1"/>
</dbReference>
<dbReference type="Gene3D" id="3.30.1330.10">
    <property type="entry name" value="PurM-like, N-terminal domain"/>
    <property type="match status" value="1"/>
</dbReference>
<comment type="caution">
    <text evidence="2">Lacks conserved residue(s) required for the propagation of feature annotation.</text>
</comment>
<dbReference type="InterPro" id="IPR006283">
    <property type="entry name" value="ThiL-like"/>
</dbReference>
<comment type="miscellaneous">
    <text evidence="2">Reaction mechanism of ThiL seems to utilize a direct, inline transfer of the gamma-phosphate of ATP to TMP rather than a phosphorylated enzyme intermediate.</text>
</comment>
<dbReference type="GO" id="GO:0000287">
    <property type="term" value="F:magnesium ion binding"/>
    <property type="evidence" value="ECO:0007669"/>
    <property type="project" value="UniProtKB-UniRule"/>
</dbReference>
<dbReference type="UniPathway" id="UPA00060">
    <property type="reaction ID" value="UER00142"/>
</dbReference>
<dbReference type="PANTHER" id="PTHR30270">
    <property type="entry name" value="THIAMINE-MONOPHOSPHATE KINASE"/>
    <property type="match status" value="1"/>
</dbReference>
<dbReference type="RefSeq" id="WP_145432346.1">
    <property type="nucleotide sequence ID" value="NZ_CP036339.1"/>
</dbReference>
<keyword evidence="2" id="KW-0479">Metal-binding</keyword>
<feature type="binding site" evidence="2">
    <location>
        <position position="125"/>
    </location>
    <ligand>
        <name>Mg(2+)</name>
        <dbReference type="ChEBI" id="CHEBI:18420"/>
        <label>1</label>
    </ligand>
</feature>
<feature type="binding site" evidence="2">
    <location>
        <position position="43"/>
    </location>
    <ligand>
        <name>Mg(2+)</name>
        <dbReference type="ChEBI" id="CHEBI:18420"/>
        <label>1</label>
    </ligand>
</feature>
<dbReference type="CDD" id="cd02194">
    <property type="entry name" value="ThiL"/>
    <property type="match status" value="1"/>
</dbReference>
<keyword evidence="1 2" id="KW-0784">Thiamine biosynthesis</keyword>
<evidence type="ECO:0000313" key="5">
    <source>
        <dbReference type="EMBL" id="QDT72816.1"/>
    </source>
</evidence>
<dbReference type="InterPro" id="IPR036921">
    <property type="entry name" value="PurM-like_N_sf"/>
</dbReference>
<accession>A0A517TWR6</accession>
<keyword evidence="2" id="KW-0067">ATP-binding</keyword>
<dbReference type="Gene3D" id="3.90.650.10">
    <property type="entry name" value="PurM-like C-terminal domain"/>
    <property type="match status" value="1"/>
</dbReference>
<dbReference type="PIRSF" id="PIRSF005303">
    <property type="entry name" value="Thiam_monoph_kin"/>
    <property type="match status" value="1"/>
</dbReference>
<protein>
    <recommendedName>
        <fullName evidence="2">Thiamine-monophosphate kinase</fullName>
        <shortName evidence="2">TMP kinase</shortName>
        <shortName evidence="2">Thiamine-phosphate kinase</shortName>
        <ecNumber evidence="2">2.7.4.16</ecNumber>
    </recommendedName>
</protein>
<keyword evidence="2" id="KW-0547">Nucleotide-binding</keyword>
<feature type="binding site" evidence="2">
    <location>
        <position position="151"/>
    </location>
    <ligand>
        <name>ATP</name>
        <dbReference type="ChEBI" id="CHEBI:30616"/>
    </ligand>
</feature>
<feature type="binding site" evidence="2">
    <location>
        <position position="43"/>
    </location>
    <ligand>
        <name>Mg(2+)</name>
        <dbReference type="ChEBI" id="CHEBI:18420"/>
        <label>2</label>
    </ligand>
</feature>
<feature type="binding site" evidence="2">
    <location>
        <position position="26"/>
    </location>
    <ligand>
        <name>Mg(2+)</name>
        <dbReference type="ChEBI" id="CHEBI:18420"/>
        <label>4</label>
    </ligand>
</feature>
<feature type="binding site" evidence="2">
    <location>
        <position position="251"/>
    </location>
    <ligand>
        <name>substrate</name>
    </ligand>
</feature>
<dbReference type="PANTHER" id="PTHR30270:SF0">
    <property type="entry name" value="THIAMINE-MONOPHOSPHATE KINASE"/>
    <property type="match status" value="1"/>
</dbReference>
<comment type="catalytic activity">
    <reaction evidence="2">
        <text>thiamine phosphate + ATP = thiamine diphosphate + ADP</text>
        <dbReference type="Rhea" id="RHEA:15913"/>
        <dbReference type="ChEBI" id="CHEBI:30616"/>
        <dbReference type="ChEBI" id="CHEBI:37575"/>
        <dbReference type="ChEBI" id="CHEBI:58937"/>
        <dbReference type="ChEBI" id="CHEBI:456216"/>
        <dbReference type="EC" id="2.7.4.16"/>
    </reaction>
</comment>
<dbReference type="Proteomes" id="UP000317909">
    <property type="component" value="Chromosome"/>
</dbReference>
<dbReference type="GO" id="GO:0005524">
    <property type="term" value="F:ATP binding"/>
    <property type="evidence" value="ECO:0007669"/>
    <property type="project" value="UniProtKB-UniRule"/>
</dbReference>
<feature type="binding site" evidence="2">
    <location>
        <begin position="124"/>
        <end position="125"/>
    </location>
    <ligand>
        <name>ATP</name>
        <dbReference type="ChEBI" id="CHEBI:30616"/>
    </ligand>
</feature>
<organism evidence="5 6">
    <name type="scientific">Lacipirellula limnantheis</name>
    <dbReference type="NCBI Taxonomy" id="2528024"/>
    <lineage>
        <taxon>Bacteria</taxon>
        <taxon>Pseudomonadati</taxon>
        <taxon>Planctomycetota</taxon>
        <taxon>Planctomycetia</taxon>
        <taxon>Pirellulales</taxon>
        <taxon>Lacipirellulaceae</taxon>
        <taxon>Lacipirellula</taxon>
    </lineage>
</organism>
<dbReference type="GO" id="GO:0009229">
    <property type="term" value="P:thiamine diphosphate biosynthetic process"/>
    <property type="evidence" value="ECO:0007669"/>
    <property type="project" value="UniProtKB-UniRule"/>
</dbReference>
<feature type="binding site" evidence="2">
    <location>
        <position position="201"/>
    </location>
    <ligand>
        <name>Mg(2+)</name>
        <dbReference type="ChEBI" id="CHEBI:18420"/>
        <label>5</label>
    </ligand>
</feature>
<feature type="binding site" evidence="2">
    <location>
        <position position="72"/>
    </location>
    <ligand>
        <name>Mg(2+)</name>
        <dbReference type="ChEBI" id="CHEBI:18420"/>
        <label>3</label>
    </ligand>
</feature>
<keyword evidence="6" id="KW-1185">Reference proteome</keyword>
<gene>
    <name evidence="2 5" type="primary">thiL</name>
    <name evidence="5" type="ORF">I41_20010</name>
</gene>